<dbReference type="InterPro" id="IPR008514">
    <property type="entry name" value="T6SS_Hcp"/>
</dbReference>
<sequence length="192" mass="21696">MPMRKIFLAFLFLLPVIGFGQYSFFMDIPKVDGESNVNVDTRTSFTKKPKAKNTRIYSFAFSSSKAIYIGGTGIKKDFKAADFQPIEIELPIDKSITEWHERIFKGSTLPTLDLFMDKNSPTQTEIVHIKLFNINVKQLSYVLTAQIPEYLLTLNYDKIIYAVSKINTSGVIVGVNQTCFDIKNGTPCTDTL</sequence>
<dbReference type="SUPFAM" id="SSF141452">
    <property type="entry name" value="Hcp1-like"/>
    <property type="match status" value="1"/>
</dbReference>
<keyword evidence="2" id="KW-1185">Reference proteome</keyword>
<comment type="caution">
    <text evidence="1">The sequence shown here is derived from an EMBL/GenBank/DDBJ whole genome shotgun (WGS) entry which is preliminary data.</text>
</comment>
<proteinExistence type="predicted"/>
<accession>A0AAE3H5V5</accession>
<gene>
    <name evidence="1" type="ORF">EGI31_11465</name>
</gene>
<evidence type="ECO:0000313" key="2">
    <source>
        <dbReference type="Proteomes" id="UP001204144"/>
    </source>
</evidence>
<protein>
    <submittedName>
        <fullName evidence="1">Uncharacterized protein</fullName>
    </submittedName>
</protein>
<dbReference type="AlphaFoldDB" id="A0AAE3H5V5"/>
<dbReference type="EMBL" id="RJUF01000032">
    <property type="protein sequence ID" value="MCP9763575.1"/>
    <property type="molecule type" value="Genomic_DNA"/>
</dbReference>
<dbReference type="Proteomes" id="UP001204144">
    <property type="component" value="Unassembled WGS sequence"/>
</dbReference>
<reference evidence="1 2" key="1">
    <citation type="submission" date="2018-11" db="EMBL/GenBank/DDBJ databases">
        <title>Novel bacteria species description.</title>
        <authorList>
            <person name="Han J.-H."/>
        </authorList>
    </citation>
    <scope>NUCLEOTIDE SEQUENCE [LARGE SCALE GENOMIC DNA]</scope>
    <source>
        <strain evidence="1 2">KCTC23259</strain>
    </source>
</reference>
<dbReference type="Gene3D" id="2.30.110.20">
    <property type="entry name" value="Hcp1-like"/>
    <property type="match status" value="1"/>
</dbReference>
<evidence type="ECO:0000313" key="1">
    <source>
        <dbReference type="EMBL" id="MCP9763575.1"/>
    </source>
</evidence>
<dbReference type="Pfam" id="PF05638">
    <property type="entry name" value="T6SS_HCP"/>
    <property type="match status" value="1"/>
</dbReference>
<name>A0AAE3H5V5_9BACT</name>
<organism evidence="1 2">
    <name type="scientific">Lacihabitans soyangensis</name>
    <dbReference type="NCBI Taxonomy" id="869394"/>
    <lineage>
        <taxon>Bacteria</taxon>
        <taxon>Pseudomonadati</taxon>
        <taxon>Bacteroidota</taxon>
        <taxon>Cytophagia</taxon>
        <taxon>Cytophagales</taxon>
        <taxon>Leadbetterellaceae</taxon>
        <taxon>Lacihabitans</taxon>
    </lineage>
</organism>
<dbReference type="InterPro" id="IPR036624">
    <property type="entry name" value="Hcp1-lik_sf"/>
</dbReference>